<reference evidence="5 6" key="1">
    <citation type="journal article" date="2006" name="Nature">
        <title>Insights from the genome of the biotrophic fungal plant pathogen Ustilago maydis.</title>
        <authorList>
            <person name="Kamper J."/>
            <person name="Kahmann R."/>
            <person name="Bolker M."/>
            <person name="Ma L.J."/>
            <person name="Brefort T."/>
            <person name="Saville B.J."/>
            <person name="Banuett F."/>
            <person name="Kronstad J.W."/>
            <person name="Gold S.E."/>
            <person name="Muller O."/>
            <person name="Perlin M.H."/>
            <person name="Wosten H.A."/>
            <person name="de Vries R."/>
            <person name="Ruiz-Herrera J."/>
            <person name="Reynaga-Pena C.G."/>
            <person name="Snetselaar K."/>
            <person name="McCann M."/>
            <person name="Perez-Martin J."/>
            <person name="Feldbrugge M."/>
            <person name="Basse C.W."/>
            <person name="Steinberg G."/>
            <person name="Ibeas J.I."/>
            <person name="Holloman W."/>
            <person name="Guzman P."/>
            <person name="Farman M."/>
            <person name="Stajich J.E."/>
            <person name="Sentandreu R."/>
            <person name="Gonzalez-Prieto J.M."/>
            <person name="Kennell J.C."/>
            <person name="Molina L."/>
            <person name="Schirawski J."/>
            <person name="Mendoza-Mendoza A."/>
            <person name="Greilinger D."/>
            <person name="Munch K."/>
            <person name="Rossel N."/>
            <person name="Scherer M."/>
            <person name="Vranes M."/>
            <person name="Ladendorf O."/>
            <person name="Vincon V."/>
            <person name="Fuchs U."/>
            <person name="Sandrock B."/>
            <person name="Meng S."/>
            <person name="Ho E.C."/>
            <person name="Cahill M.J."/>
            <person name="Boyce K.J."/>
            <person name="Klose J."/>
            <person name="Klosterman S.J."/>
            <person name="Deelstra H.J."/>
            <person name="Ortiz-Castellanos L."/>
            <person name="Li W."/>
            <person name="Sanchez-Alonso P."/>
            <person name="Schreier P.H."/>
            <person name="Hauser-Hahn I."/>
            <person name="Vaupel M."/>
            <person name="Koopmann E."/>
            <person name="Friedrich G."/>
            <person name="Voss H."/>
            <person name="Schluter T."/>
            <person name="Margolis J."/>
            <person name="Platt D."/>
            <person name="Swimmer C."/>
            <person name="Gnirke A."/>
            <person name="Chen F."/>
            <person name="Vysotskaia V."/>
            <person name="Mannhaupt G."/>
            <person name="Guldener U."/>
            <person name="Munsterkotter M."/>
            <person name="Haase D."/>
            <person name="Oesterheld M."/>
            <person name="Mewes H.W."/>
            <person name="Mauceli E.W."/>
            <person name="DeCaprio D."/>
            <person name="Wade C.M."/>
            <person name="Butler J."/>
            <person name="Young S."/>
            <person name="Jaffe D.B."/>
            <person name="Calvo S."/>
            <person name="Nusbaum C."/>
            <person name="Galagan J."/>
            <person name="Birren B.W."/>
        </authorList>
    </citation>
    <scope>NUCLEOTIDE SEQUENCE [LARGE SCALE GENOMIC DNA]</scope>
    <source>
        <strain evidence="6">DSM 14603 / FGSC 9021 / UM521</strain>
    </source>
</reference>
<dbReference type="InterPro" id="IPR001680">
    <property type="entry name" value="WD40_rpt"/>
</dbReference>
<dbReference type="PANTHER" id="PTHR22847:SF637">
    <property type="entry name" value="WD REPEAT DOMAIN 5B"/>
    <property type="match status" value="1"/>
</dbReference>
<keyword evidence="2" id="KW-0677">Repeat</keyword>
<dbReference type="SUPFAM" id="SSF50978">
    <property type="entry name" value="WD40 repeat-like"/>
    <property type="match status" value="1"/>
</dbReference>
<gene>
    <name evidence="5" type="ORF">UMAG_01626</name>
</gene>
<feature type="region of interest" description="Disordered" evidence="4">
    <location>
        <begin position="532"/>
        <end position="575"/>
    </location>
</feature>
<feature type="compositionally biased region" description="Acidic residues" evidence="4">
    <location>
        <begin position="561"/>
        <end position="575"/>
    </location>
</feature>
<protein>
    <submittedName>
        <fullName evidence="5">Uncharacterized protein</fullName>
    </submittedName>
</protein>
<dbReference type="VEuPathDB" id="FungiDB:UMAG_01626"/>
<evidence type="ECO:0000256" key="4">
    <source>
        <dbReference type="SAM" id="MobiDB-lite"/>
    </source>
</evidence>
<evidence type="ECO:0000313" key="6">
    <source>
        <dbReference type="Proteomes" id="UP000000561"/>
    </source>
</evidence>
<sequence>MQTTSNATLFQTSYSEALGAYRARKAVHTSGLVSPSTTSGDSWTKLDAKARYGYPIHLHPNFQDAVISNPDDLAVEGSGADGGRYRVLSMQVDAQGWIWTSEAGGVVRQIDAESGVTVAVYKGAKAPVPSFDFVETQGGERLLVTGSWDKAIRVYRTASARLGTGTDKDTPAGSTAASVNVRSPAPLLTLANAMSDFVKCVHVFCSDSNTYIATAGSDKSIMIWDASALLALTPCSAPPSTLACVHQCKVHLRPVNALCSLVGLDGITRLYSADSMGRILESTLNACTRRLEVQREVRGFSTAVYDLKAGWRRIEVEAADVGLGEDAFVSKVHEDEQGTRFQLVAEIWGASGDKSAAGYRLSALVRCSTTNAMPSRSGTNAVLGTQAALEVATVKIAHDDFVKAVLPLGLHWRSHAVADEYADAVVTGGSDEHVRMFVDASASDQRHVHVVEAHWHEVSALALWKRTRATTPRLPSVLPPPSAQAEAWIVSASLDGSVRRFALHTIAALDPPQLARPIDAVSTASQTWDRYSVPAPAPAPAPAASALFDTSNPRSVHMTPDEEAELAELMDSDSD</sequence>
<dbReference type="KEGG" id="uma:UMAG_01626"/>
<dbReference type="SMART" id="SM00320">
    <property type="entry name" value="WD40"/>
    <property type="match status" value="3"/>
</dbReference>
<proteinExistence type="predicted"/>
<organism evidence="5 6">
    <name type="scientific">Mycosarcoma maydis</name>
    <name type="common">Corn smut fungus</name>
    <name type="synonym">Ustilago maydis</name>
    <dbReference type="NCBI Taxonomy" id="5270"/>
    <lineage>
        <taxon>Eukaryota</taxon>
        <taxon>Fungi</taxon>
        <taxon>Dikarya</taxon>
        <taxon>Basidiomycota</taxon>
        <taxon>Ustilaginomycotina</taxon>
        <taxon>Ustilaginomycetes</taxon>
        <taxon>Ustilaginales</taxon>
        <taxon>Ustilaginaceae</taxon>
        <taxon>Mycosarcoma</taxon>
    </lineage>
</organism>
<dbReference type="EMBL" id="CM003142">
    <property type="protein sequence ID" value="KIS70451.1"/>
    <property type="molecule type" value="Genomic_DNA"/>
</dbReference>
<evidence type="ECO:0000256" key="3">
    <source>
        <dbReference type="PROSITE-ProRule" id="PRU00221"/>
    </source>
</evidence>
<dbReference type="GeneID" id="23562565"/>
<evidence type="ECO:0000313" key="5">
    <source>
        <dbReference type="EMBL" id="KIS70451.1"/>
    </source>
</evidence>
<dbReference type="OMA" id="HWHEITS"/>
<dbReference type="Gene3D" id="2.130.10.10">
    <property type="entry name" value="YVTN repeat-like/Quinoprotein amine dehydrogenase"/>
    <property type="match status" value="2"/>
</dbReference>
<dbReference type="InterPro" id="IPR015943">
    <property type="entry name" value="WD40/YVTN_repeat-like_dom_sf"/>
</dbReference>
<dbReference type="GO" id="GO:0000209">
    <property type="term" value="P:protein polyubiquitination"/>
    <property type="evidence" value="ECO:0000318"/>
    <property type="project" value="GO_Central"/>
</dbReference>
<evidence type="ECO:0000256" key="2">
    <source>
        <dbReference type="ARBA" id="ARBA00022737"/>
    </source>
</evidence>
<keyword evidence="6" id="KW-1185">Reference proteome</keyword>
<accession>A0A0D1E3Y3</accession>
<dbReference type="STRING" id="237631.A0A0D1E3Y3"/>
<name>A0A0D1E3Y3_MYCMD</name>
<dbReference type="AlphaFoldDB" id="A0A0D1E3Y3"/>
<dbReference type="PROSITE" id="PS50082">
    <property type="entry name" value="WD_REPEATS_2"/>
    <property type="match status" value="1"/>
</dbReference>
<keyword evidence="1 3" id="KW-0853">WD repeat</keyword>
<dbReference type="PANTHER" id="PTHR22847">
    <property type="entry name" value="WD40 REPEAT PROTEIN"/>
    <property type="match status" value="1"/>
</dbReference>
<dbReference type="Proteomes" id="UP000000561">
    <property type="component" value="Chromosome 3"/>
</dbReference>
<dbReference type="GO" id="GO:1990756">
    <property type="term" value="F:ubiquitin-like ligase-substrate adaptor activity"/>
    <property type="evidence" value="ECO:0000318"/>
    <property type="project" value="GO_Central"/>
</dbReference>
<feature type="repeat" description="WD" evidence="3">
    <location>
        <begin position="206"/>
        <end position="225"/>
    </location>
</feature>
<dbReference type="GO" id="GO:0019005">
    <property type="term" value="C:SCF ubiquitin ligase complex"/>
    <property type="evidence" value="ECO:0000318"/>
    <property type="project" value="GO_Central"/>
</dbReference>
<dbReference type="Pfam" id="PF00400">
    <property type="entry name" value="WD40"/>
    <property type="match status" value="1"/>
</dbReference>
<dbReference type="eggNOG" id="KOG0274">
    <property type="taxonomic scope" value="Eukaryota"/>
</dbReference>
<evidence type="ECO:0000256" key="1">
    <source>
        <dbReference type="ARBA" id="ARBA00022574"/>
    </source>
</evidence>
<dbReference type="InParanoid" id="A0A0D1E3Y3"/>
<dbReference type="OrthoDB" id="6262491at2759"/>
<dbReference type="RefSeq" id="XP_011387618.1">
    <property type="nucleotide sequence ID" value="XM_011389316.1"/>
</dbReference>
<dbReference type="InterPro" id="IPR036322">
    <property type="entry name" value="WD40_repeat_dom_sf"/>
</dbReference>